<dbReference type="GO" id="GO:0016020">
    <property type="term" value="C:membrane"/>
    <property type="evidence" value="ECO:0007669"/>
    <property type="project" value="UniProtKB-SubCell"/>
</dbReference>
<dbReference type="InterPro" id="IPR006544">
    <property type="entry name" value="P-type_TPase_V"/>
</dbReference>
<keyword evidence="7" id="KW-0460">Magnesium</keyword>
<dbReference type="SUPFAM" id="SSF56112">
    <property type="entry name" value="Protein kinase-like (PK-like)"/>
    <property type="match status" value="1"/>
</dbReference>
<dbReference type="InterPro" id="IPR011009">
    <property type="entry name" value="Kinase-like_dom_sf"/>
</dbReference>
<feature type="transmembrane region" description="Helical" evidence="12">
    <location>
        <begin position="381"/>
        <end position="400"/>
    </location>
</feature>
<reference evidence="14 15" key="1">
    <citation type="submission" date="2019-03" db="EMBL/GenBank/DDBJ databases">
        <title>Single cell metagenomics reveals metabolic interactions within the superorganism composed of flagellate Streblomastix strix and complex community of Bacteroidetes bacteria on its surface.</title>
        <authorList>
            <person name="Treitli S.C."/>
            <person name="Kolisko M."/>
            <person name="Husnik F."/>
            <person name="Keeling P."/>
            <person name="Hampl V."/>
        </authorList>
    </citation>
    <scope>NUCLEOTIDE SEQUENCE [LARGE SCALE GENOMIC DNA]</scope>
    <source>
        <strain evidence="14">ST1C</strain>
    </source>
</reference>
<evidence type="ECO:0000256" key="3">
    <source>
        <dbReference type="ARBA" id="ARBA00022692"/>
    </source>
</evidence>
<comment type="subcellular location">
    <subcellularLocation>
        <location evidence="1">Membrane</location>
        <topology evidence="1">Multi-pass membrane protein</topology>
    </subcellularLocation>
</comment>
<dbReference type="InterPro" id="IPR023298">
    <property type="entry name" value="ATPase_P-typ_TM_dom_sf"/>
</dbReference>
<keyword evidence="5" id="KW-0547">Nucleotide-binding</keyword>
<dbReference type="PROSITE" id="PS00108">
    <property type="entry name" value="PROTEIN_KINASE_ST"/>
    <property type="match status" value="1"/>
</dbReference>
<proteinExistence type="predicted"/>
<accession>A0A5J4W2Y4</accession>
<evidence type="ECO:0000256" key="5">
    <source>
        <dbReference type="ARBA" id="ARBA00022741"/>
    </source>
</evidence>
<feature type="domain" description="Protein kinase" evidence="13">
    <location>
        <begin position="535"/>
        <end position="834"/>
    </location>
</feature>
<feature type="transmembrane region" description="Helical" evidence="12">
    <location>
        <begin position="324"/>
        <end position="346"/>
    </location>
</feature>
<keyword evidence="3 12" id="KW-0812">Transmembrane</keyword>
<dbReference type="EMBL" id="SNRW01003804">
    <property type="protein sequence ID" value="KAA6388889.1"/>
    <property type="molecule type" value="Genomic_DNA"/>
</dbReference>
<dbReference type="GO" id="GO:0005524">
    <property type="term" value="F:ATP binding"/>
    <property type="evidence" value="ECO:0007669"/>
    <property type="project" value="UniProtKB-KW"/>
</dbReference>
<dbReference type="NCBIfam" id="TIGR01494">
    <property type="entry name" value="ATPase_P-type"/>
    <property type="match status" value="1"/>
</dbReference>
<dbReference type="Proteomes" id="UP000324800">
    <property type="component" value="Unassembled WGS sequence"/>
</dbReference>
<dbReference type="Pfam" id="PF00069">
    <property type="entry name" value="Pkinase"/>
    <property type="match status" value="1"/>
</dbReference>
<dbReference type="CDD" id="cd14014">
    <property type="entry name" value="STKc_PknB_like"/>
    <property type="match status" value="1"/>
</dbReference>
<dbReference type="SUPFAM" id="SSF56784">
    <property type="entry name" value="HAD-like"/>
    <property type="match status" value="1"/>
</dbReference>
<dbReference type="InterPro" id="IPR023214">
    <property type="entry name" value="HAD_sf"/>
</dbReference>
<feature type="transmembrane region" description="Helical" evidence="12">
    <location>
        <begin position="412"/>
        <end position="430"/>
    </location>
</feature>
<dbReference type="GO" id="GO:0004672">
    <property type="term" value="F:protein kinase activity"/>
    <property type="evidence" value="ECO:0007669"/>
    <property type="project" value="InterPro"/>
</dbReference>
<keyword evidence="4" id="KW-0479">Metal-binding</keyword>
<feature type="transmembrane region" description="Helical" evidence="12">
    <location>
        <begin position="292"/>
        <end position="312"/>
    </location>
</feature>
<evidence type="ECO:0000259" key="13">
    <source>
        <dbReference type="PROSITE" id="PS50011"/>
    </source>
</evidence>
<keyword evidence="10 12" id="KW-0472">Membrane</keyword>
<dbReference type="GO" id="GO:0016887">
    <property type="term" value="F:ATP hydrolysis activity"/>
    <property type="evidence" value="ECO:0007669"/>
    <property type="project" value="InterPro"/>
</dbReference>
<evidence type="ECO:0000256" key="11">
    <source>
        <dbReference type="SAM" id="MobiDB-lite"/>
    </source>
</evidence>
<dbReference type="InterPro" id="IPR008271">
    <property type="entry name" value="Ser/Thr_kinase_AS"/>
</dbReference>
<keyword evidence="6" id="KW-0067">ATP-binding</keyword>
<dbReference type="Gene3D" id="3.40.50.1000">
    <property type="entry name" value="HAD superfamily/HAD-like"/>
    <property type="match status" value="1"/>
</dbReference>
<feature type="transmembrane region" description="Helical" evidence="12">
    <location>
        <begin position="450"/>
        <end position="472"/>
    </location>
</feature>
<dbReference type="GO" id="GO:0140358">
    <property type="term" value="F:P-type transmembrane transporter activity"/>
    <property type="evidence" value="ECO:0007669"/>
    <property type="project" value="InterPro"/>
</dbReference>
<evidence type="ECO:0000256" key="12">
    <source>
        <dbReference type="SAM" id="Phobius"/>
    </source>
</evidence>
<gene>
    <name evidence="14" type="ORF">EZS28_015583</name>
</gene>
<evidence type="ECO:0000256" key="7">
    <source>
        <dbReference type="ARBA" id="ARBA00022842"/>
    </source>
</evidence>
<feature type="non-terminal residue" evidence="14">
    <location>
        <position position="1"/>
    </location>
</feature>
<dbReference type="AlphaFoldDB" id="A0A5J4W2Y4"/>
<dbReference type="SUPFAM" id="SSF81665">
    <property type="entry name" value="Calcium ATPase, transmembrane domain M"/>
    <property type="match status" value="1"/>
</dbReference>
<dbReference type="GO" id="GO:0019829">
    <property type="term" value="F:ATPase-coupled monoatomic cation transmembrane transporter activity"/>
    <property type="evidence" value="ECO:0007669"/>
    <property type="project" value="TreeGrafter"/>
</dbReference>
<dbReference type="GO" id="GO:0046872">
    <property type="term" value="F:metal ion binding"/>
    <property type="evidence" value="ECO:0007669"/>
    <property type="project" value="UniProtKB-KW"/>
</dbReference>
<evidence type="ECO:0000256" key="9">
    <source>
        <dbReference type="ARBA" id="ARBA00022989"/>
    </source>
</evidence>
<dbReference type="PANTHER" id="PTHR45630:SF8">
    <property type="entry name" value="CATION-TRANSPORTING ATPASE"/>
    <property type="match status" value="1"/>
</dbReference>
<evidence type="ECO:0000256" key="2">
    <source>
        <dbReference type="ARBA" id="ARBA00022553"/>
    </source>
</evidence>
<evidence type="ECO:0000313" key="15">
    <source>
        <dbReference type="Proteomes" id="UP000324800"/>
    </source>
</evidence>
<dbReference type="SMART" id="SM00220">
    <property type="entry name" value="S_TKc"/>
    <property type="match status" value="1"/>
</dbReference>
<comment type="caution">
    <text evidence="14">The sequence shown here is derived from an EMBL/GenBank/DDBJ whole genome shotgun (WGS) entry which is preliminary data.</text>
</comment>
<keyword evidence="8" id="KW-1278">Translocase</keyword>
<sequence length="860" mass="98439">SQKFLDVRSENEREKDLYYNQQQKPVKRNVPVTNPFKGWNGGPWGILHYLGKQLPDRFFSNLIPSFNYNIKPDINKNINTNTSSNTNNNDIDIKRVQLRSNYAVTSGSANLPVPILRSPPFNGYFLAVTGAAFQIMYNQDQKEKEQIKQETVDIDIRKKANKTILRRPISLFEKINFLSCVFARMSPDDKAHLVESLMEMGQMIGMCGDGANDCGALKTAHVGISLSEVEASIAAPFTSKDATVEAVEAVLLEGRAALASSFHAFKTTAVYSMVQFMSAGILIYYDTMLSDFAYLIIDILITLPILFTVSYSKSAKGLTRKTPLGSLISFPVISSLLMHVVVTFLYQLMSVVVLEHFCDDFVPLDMENEDYDVHIQSYEQTTIFLASLCSYIVAGFVIHLRDKHLEVWYKNIAYDIGLVFTIVITILLIAQNITGLNDFLMTRPTRSPSFFIFLVVSIVVMTLLLLGLEYFVCQYNLPKKIMEYFHPQRRMEPKIKKMKQYYIEEQIDEEPLRDENNNNKDSFIDDESDDEDDVLSVQQRIEKAKLEKKKIMSKLNKNKGKKQVVEWKEIVFKKPFYALLHEMKQFGEEYSSDQGHLDIHHPQLGVVAAKVMKNELFDNHEWDVSGKLCRDPTQTCPFIIRYILAKNFEKMTNLQQLIDKKVELPIPLVRAIMKQILEALKFIHSKGVVHRDIKPANILLHSLLGSNRIIFKVADFGEVKFQEIISQATILMSIRGTPVFMPPEIFLGDEHELKSADSKVDIWSFGILVYGLVNHSYPYSSHTLPAINRFMTAKVLNRPPSIKNNDLWDLVVKMLSFDRHKRISAAEALNHPFFTNQIKKQQDEESEKLAKTLIELDEQN</sequence>
<dbReference type="PROSITE" id="PS50011">
    <property type="entry name" value="PROTEIN_KINASE_DOM"/>
    <property type="match status" value="1"/>
</dbReference>
<name>A0A5J4W2Y4_9EUKA</name>
<evidence type="ECO:0000256" key="10">
    <source>
        <dbReference type="ARBA" id="ARBA00023136"/>
    </source>
</evidence>
<keyword evidence="9 12" id="KW-1133">Transmembrane helix</keyword>
<evidence type="ECO:0000313" key="14">
    <source>
        <dbReference type="EMBL" id="KAA6388889.1"/>
    </source>
</evidence>
<organism evidence="14 15">
    <name type="scientific">Streblomastix strix</name>
    <dbReference type="NCBI Taxonomy" id="222440"/>
    <lineage>
        <taxon>Eukaryota</taxon>
        <taxon>Metamonada</taxon>
        <taxon>Preaxostyla</taxon>
        <taxon>Oxymonadida</taxon>
        <taxon>Streblomastigidae</taxon>
        <taxon>Streblomastix</taxon>
    </lineage>
</organism>
<evidence type="ECO:0000256" key="4">
    <source>
        <dbReference type="ARBA" id="ARBA00022723"/>
    </source>
</evidence>
<dbReference type="InterPro" id="IPR000719">
    <property type="entry name" value="Prot_kinase_dom"/>
</dbReference>
<dbReference type="InterPro" id="IPR001757">
    <property type="entry name" value="P_typ_ATPase"/>
</dbReference>
<dbReference type="Gene3D" id="1.10.510.10">
    <property type="entry name" value="Transferase(Phosphotransferase) domain 1"/>
    <property type="match status" value="1"/>
</dbReference>
<dbReference type="InterPro" id="IPR036412">
    <property type="entry name" value="HAD-like_sf"/>
</dbReference>
<dbReference type="PANTHER" id="PTHR45630">
    <property type="entry name" value="CATION-TRANSPORTING ATPASE-RELATED"/>
    <property type="match status" value="1"/>
</dbReference>
<evidence type="ECO:0000256" key="8">
    <source>
        <dbReference type="ARBA" id="ARBA00022967"/>
    </source>
</evidence>
<protein>
    <submittedName>
        <fullName evidence="14">Putative Vacuolar cation-transporting ATPase YPK9</fullName>
    </submittedName>
</protein>
<feature type="region of interest" description="Disordered" evidence="11">
    <location>
        <begin position="510"/>
        <end position="530"/>
    </location>
</feature>
<evidence type="ECO:0000256" key="6">
    <source>
        <dbReference type="ARBA" id="ARBA00022840"/>
    </source>
</evidence>
<evidence type="ECO:0000256" key="1">
    <source>
        <dbReference type="ARBA" id="ARBA00004141"/>
    </source>
</evidence>
<keyword evidence="2" id="KW-0597">Phosphoprotein</keyword>